<accession>A0AAW9RE98</accession>
<dbReference type="EMBL" id="JAZHOG010000006">
    <property type="protein sequence ID" value="MEJ8568096.1"/>
    <property type="molecule type" value="Genomic_DNA"/>
</dbReference>
<dbReference type="GO" id="GO:0005524">
    <property type="term" value="F:ATP binding"/>
    <property type="evidence" value="ECO:0007669"/>
    <property type="project" value="InterPro"/>
</dbReference>
<dbReference type="Gene3D" id="3.40.367.20">
    <property type="match status" value="1"/>
</dbReference>
<dbReference type="PANTHER" id="PTHR47363">
    <property type="entry name" value="GLUCOKINASE"/>
    <property type="match status" value="1"/>
</dbReference>
<comment type="caution">
    <text evidence="4">The sequence shown here is derived from an EMBL/GenBank/DDBJ whole genome shotgun (WGS) entry which is preliminary data.</text>
</comment>
<name>A0AAW9RE98_9GAMM</name>
<protein>
    <submittedName>
        <fullName evidence="4">Glucokinase</fullName>
    </submittedName>
</protein>
<dbReference type="GO" id="GO:0006096">
    <property type="term" value="P:glycolytic process"/>
    <property type="evidence" value="ECO:0007669"/>
    <property type="project" value="InterPro"/>
</dbReference>
<dbReference type="GO" id="GO:0005536">
    <property type="term" value="F:D-glucose binding"/>
    <property type="evidence" value="ECO:0007669"/>
    <property type="project" value="InterPro"/>
</dbReference>
<dbReference type="CDD" id="cd24008">
    <property type="entry name" value="ASKHA_NBD_GLK"/>
    <property type="match status" value="1"/>
</dbReference>
<dbReference type="RefSeq" id="WP_354695418.1">
    <property type="nucleotide sequence ID" value="NZ_JAZHOG010000006.1"/>
</dbReference>
<evidence type="ECO:0000256" key="1">
    <source>
        <dbReference type="ARBA" id="ARBA00022679"/>
    </source>
</evidence>
<dbReference type="InterPro" id="IPR003836">
    <property type="entry name" value="Glucokinase"/>
</dbReference>
<dbReference type="Pfam" id="PF02685">
    <property type="entry name" value="Glucokinase"/>
    <property type="match status" value="1"/>
</dbReference>
<dbReference type="GO" id="GO:0004340">
    <property type="term" value="F:glucokinase activity"/>
    <property type="evidence" value="ECO:0007669"/>
    <property type="project" value="InterPro"/>
</dbReference>
<dbReference type="SUPFAM" id="SSF53067">
    <property type="entry name" value="Actin-like ATPase domain"/>
    <property type="match status" value="1"/>
</dbReference>
<proteinExistence type="inferred from homology"/>
<evidence type="ECO:0000313" key="4">
    <source>
        <dbReference type="EMBL" id="MEJ8568096.1"/>
    </source>
</evidence>
<evidence type="ECO:0000256" key="3">
    <source>
        <dbReference type="RuleBase" id="RU004046"/>
    </source>
</evidence>
<dbReference type="AlphaFoldDB" id="A0AAW9RE98"/>
<comment type="similarity">
    <text evidence="3">Belongs to the bacterial glucokinase family.</text>
</comment>
<organism evidence="4 5">
    <name type="scientific">Elongatibacter sediminis</name>
    <dbReference type="NCBI Taxonomy" id="3119006"/>
    <lineage>
        <taxon>Bacteria</taxon>
        <taxon>Pseudomonadati</taxon>
        <taxon>Pseudomonadota</taxon>
        <taxon>Gammaproteobacteria</taxon>
        <taxon>Chromatiales</taxon>
        <taxon>Wenzhouxiangellaceae</taxon>
        <taxon>Elongatibacter</taxon>
    </lineage>
</organism>
<keyword evidence="2" id="KW-0418">Kinase</keyword>
<dbReference type="PANTHER" id="PTHR47363:SF1">
    <property type="entry name" value="GLUCOKINASE"/>
    <property type="match status" value="1"/>
</dbReference>
<evidence type="ECO:0000256" key="2">
    <source>
        <dbReference type="ARBA" id="ARBA00022777"/>
    </source>
</evidence>
<keyword evidence="1" id="KW-0808">Transferase</keyword>
<evidence type="ECO:0000313" key="5">
    <source>
        <dbReference type="Proteomes" id="UP001359886"/>
    </source>
</evidence>
<dbReference type="Proteomes" id="UP001359886">
    <property type="component" value="Unassembled WGS sequence"/>
</dbReference>
<dbReference type="Gene3D" id="3.30.420.40">
    <property type="match status" value="1"/>
</dbReference>
<gene>
    <name evidence="4" type="ORF">V3330_10705</name>
</gene>
<reference evidence="4 5" key="1">
    <citation type="submission" date="2024-02" db="EMBL/GenBank/DDBJ databases">
        <title>A novel Wenzhouxiangellaceae bacterium, isolated from coastal sediments.</title>
        <authorList>
            <person name="Du Z.-J."/>
            <person name="Ye Y.-Q."/>
            <person name="Zhang X.-Y."/>
        </authorList>
    </citation>
    <scope>NUCLEOTIDE SEQUENCE [LARGE SCALE GENOMIC DNA]</scope>
    <source>
        <strain evidence="4 5">CH-27</strain>
    </source>
</reference>
<sequence length="340" mass="36177">MSQQAHSNPLRILAGDIGGTYTRLAACTVDSRFRVRTGNVFRMATRQPGVDSFASFWQAVRDMAPPELGDETAFDAVGLALAGSVAGDRAVLPNIDWDIGTGDLDPFASFCLVNDFVAQGWALAANGIRHLEPVREGQDGPGAVAMVGAGTGLGHCSIHPPTDARDGELNPGWSVTGSEAGHATFAFHGLEEKEIEERLLELTGEAWLSNDDVVSGPGAARLHTALSGETVEPAEALRDPDGETARWFARLYARACRNYCLNIFPVSRLVISGGVAARNPHLVHSSAFREEFEDAGAYRNLLHHIPIGLNRDQDLGMTGAAVFAAVRLRAAGPAKPPGTY</sequence>
<dbReference type="InterPro" id="IPR043129">
    <property type="entry name" value="ATPase_NBD"/>
</dbReference>
<keyword evidence="5" id="KW-1185">Reference proteome</keyword>